<organism evidence="2 3">
    <name type="scientific">Penicillium argentinense</name>
    <dbReference type="NCBI Taxonomy" id="1131581"/>
    <lineage>
        <taxon>Eukaryota</taxon>
        <taxon>Fungi</taxon>
        <taxon>Dikarya</taxon>
        <taxon>Ascomycota</taxon>
        <taxon>Pezizomycotina</taxon>
        <taxon>Eurotiomycetes</taxon>
        <taxon>Eurotiomycetidae</taxon>
        <taxon>Eurotiales</taxon>
        <taxon>Aspergillaceae</taxon>
        <taxon>Penicillium</taxon>
    </lineage>
</organism>
<protein>
    <recommendedName>
        <fullName evidence="4">Dipeptidylpeptidase IV N-terminal domain-containing protein</fullName>
    </recommendedName>
</protein>
<proteinExistence type="predicted"/>
<dbReference type="Gene3D" id="2.120.10.30">
    <property type="entry name" value="TolB, C-terminal domain"/>
    <property type="match status" value="1"/>
</dbReference>
<dbReference type="OrthoDB" id="43744at2759"/>
<reference evidence="2" key="2">
    <citation type="journal article" date="2023" name="IMA Fungus">
        <title>Comparative genomic study of the Penicillium genus elucidates a diverse pangenome and 15 lateral gene transfer events.</title>
        <authorList>
            <person name="Petersen C."/>
            <person name="Sorensen T."/>
            <person name="Nielsen M.R."/>
            <person name="Sondergaard T.E."/>
            <person name="Sorensen J.L."/>
            <person name="Fitzpatrick D.A."/>
            <person name="Frisvad J.C."/>
            <person name="Nielsen K.L."/>
        </authorList>
    </citation>
    <scope>NUCLEOTIDE SEQUENCE</scope>
    <source>
        <strain evidence="2">IBT 30761</strain>
    </source>
</reference>
<gene>
    <name evidence="2" type="ORF">N7532_009256</name>
</gene>
<feature type="compositionally biased region" description="Polar residues" evidence="1">
    <location>
        <begin position="62"/>
        <end position="71"/>
    </location>
</feature>
<dbReference type="AlphaFoldDB" id="A0A9W9K3A6"/>
<evidence type="ECO:0000256" key="1">
    <source>
        <dbReference type="SAM" id="MobiDB-lite"/>
    </source>
</evidence>
<comment type="caution">
    <text evidence="2">The sequence shown here is derived from an EMBL/GenBank/DDBJ whole genome shotgun (WGS) entry which is preliminary data.</text>
</comment>
<dbReference type="RefSeq" id="XP_056472553.1">
    <property type="nucleotide sequence ID" value="XM_056621747.1"/>
</dbReference>
<evidence type="ECO:0008006" key="4">
    <source>
        <dbReference type="Google" id="ProtNLM"/>
    </source>
</evidence>
<dbReference type="EMBL" id="JAPQKI010000009">
    <property type="protein sequence ID" value="KAJ5090572.1"/>
    <property type="molecule type" value="Genomic_DNA"/>
</dbReference>
<dbReference type="InterPro" id="IPR011659">
    <property type="entry name" value="WD40"/>
</dbReference>
<sequence length="167" mass="18024">MDSEGTIPADHLPNHAPTVKRGVKASSGKKGVFFHNRIAPGKQHLYIAKSDGTEKHPLLGKHSSNTVFTNKRNGDGNAGSRTDGTDLEELIATSSMEDSGVMSSDSSKLAYVSLSTKEAHNLTDMASTRPDPNRPSDHFYNVDEIKNGYCSFSPDGSKLVYRTMGPV</sequence>
<feature type="region of interest" description="Disordered" evidence="1">
    <location>
        <begin position="49"/>
        <end position="84"/>
    </location>
</feature>
<dbReference type="InterPro" id="IPR011042">
    <property type="entry name" value="6-blade_b-propeller_TolB-like"/>
</dbReference>
<evidence type="ECO:0000313" key="2">
    <source>
        <dbReference type="EMBL" id="KAJ5090572.1"/>
    </source>
</evidence>
<name>A0A9W9K3A6_9EURO</name>
<feature type="region of interest" description="Disordered" evidence="1">
    <location>
        <begin position="1"/>
        <end position="26"/>
    </location>
</feature>
<evidence type="ECO:0000313" key="3">
    <source>
        <dbReference type="Proteomes" id="UP001149074"/>
    </source>
</evidence>
<dbReference type="Proteomes" id="UP001149074">
    <property type="component" value="Unassembled WGS sequence"/>
</dbReference>
<accession>A0A9W9K3A6</accession>
<dbReference type="Pfam" id="PF07676">
    <property type="entry name" value="PD40"/>
    <property type="match status" value="1"/>
</dbReference>
<reference evidence="2" key="1">
    <citation type="submission" date="2022-11" db="EMBL/GenBank/DDBJ databases">
        <authorList>
            <person name="Petersen C."/>
        </authorList>
    </citation>
    <scope>NUCLEOTIDE SEQUENCE</scope>
    <source>
        <strain evidence="2">IBT 30761</strain>
    </source>
</reference>
<keyword evidence="3" id="KW-1185">Reference proteome</keyword>
<dbReference type="GeneID" id="81360726"/>